<keyword evidence="1" id="KW-0812">Transmembrane</keyword>
<accession>A0A2M8EPM6</accession>
<dbReference type="EMBL" id="PFSI01000022">
    <property type="protein sequence ID" value="PJC24699.1"/>
    <property type="molecule type" value="Genomic_DNA"/>
</dbReference>
<reference evidence="3" key="1">
    <citation type="submission" date="2017-09" db="EMBL/GenBank/DDBJ databases">
        <title>Depth-based differentiation of microbial function through sediment-hosted aquifers and enrichment of novel symbionts in the deep terrestrial subsurface.</title>
        <authorList>
            <person name="Probst A.J."/>
            <person name="Ladd B."/>
            <person name="Jarett J.K."/>
            <person name="Geller-Mcgrath D.E."/>
            <person name="Sieber C.M.K."/>
            <person name="Emerson J.B."/>
            <person name="Anantharaman K."/>
            <person name="Thomas B.C."/>
            <person name="Malmstrom R."/>
            <person name="Stieglmeier M."/>
            <person name="Klingl A."/>
            <person name="Woyke T."/>
            <person name="Ryan C.M."/>
            <person name="Banfield J.F."/>
        </authorList>
    </citation>
    <scope>NUCLEOTIDE SEQUENCE [LARGE SCALE GENOMIC DNA]</scope>
</reference>
<protein>
    <submittedName>
        <fullName evidence="2">Uncharacterized protein</fullName>
    </submittedName>
</protein>
<feature type="transmembrane region" description="Helical" evidence="1">
    <location>
        <begin position="39"/>
        <end position="57"/>
    </location>
</feature>
<name>A0A2M8EPM6_9BACT</name>
<evidence type="ECO:0000313" key="3">
    <source>
        <dbReference type="Proteomes" id="UP000230251"/>
    </source>
</evidence>
<keyword evidence="1" id="KW-1133">Transmembrane helix</keyword>
<gene>
    <name evidence="2" type="ORF">CO057_01395</name>
</gene>
<organism evidence="2 3">
    <name type="scientific">Candidatus Uhrbacteria bacterium CG_4_9_14_0_2_um_filter_41_50</name>
    <dbReference type="NCBI Taxonomy" id="1975031"/>
    <lineage>
        <taxon>Bacteria</taxon>
        <taxon>Candidatus Uhriibacteriota</taxon>
    </lineage>
</organism>
<sequence length="103" mass="11603">MKYQKLFAAILVLGLLSPVTIIALDLFEIVSSSENDMTAASFVYIPLIFFGLAGLLLSKRFLKKYSKAFSCQFSLRTFKFLSFDTFLRNNLANALKSRLADMS</sequence>
<dbReference type="AlphaFoldDB" id="A0A2M8EPM6"/>
<evidence type="ECO:0000313" key="2">
    <source>
        <dbReference type="EMBL" id="PJC24699.1"/>
    </source>
</evidence>
<dbReference type="Proteomes" id="UP000230251">
    <property type="component" value="Unassembled WGS sequence"/>
</dbReference>
<keyword evidence="1" id="KW-0472">Membrane</keyword>
<comment type="caution">
    <text evidence="2">The sequence shown here is derived from an EMBL/GenBank/DDBJ whole genome shotgun (WGS) entry which is preliminary data.</text>
</comment>
<evidence type="ECO:0000256" key="1">
    <source>
        <dbReference type="SAM" id="Phobius"/>
    </source>
</evidence>
<proteinExistence type="predicted"/>